<dbReference type="GO" id="GO:0005769">
    <property type="term" value="C:early endosome"/>
    <property type="evidence" value="ECO:0007669"/>
    <property type="project" value="TreeGrafter"/>
</dbReference>
<organism evidence="2 3">
    <name type="scientific">Trichomalopsis sarcophagae</name>
    <dbReference type="NCBI Taxonomy" id="543379"/>
    <lineage>
        <taxon>Eukaryota</taxon>
        <taxon>Metazoa</taxon>
        <taxon>Ecdysozoa</taxon>
        <taxon>Arthropoda</taxon>
        <taxon>Hexapoda</taxon>
        <taxon>Insecta</taxon>
        <taxon>Pterygota</taxon>
        <taxon>Neoptera</taxon>
        <taxon>Endopterygota</taxon>
        <taxon>Hymenoptera</taxon>
        <taxon>Apocrita</taxon>
        <taxon>Proctotrupomorpha</taxon>
        <taxon>Chalcidoidea</taxon>
        <taxon>Pteromalidae</taxon>
        <taxon>Pteromalinae</taxon>
        <taxon>Trichomalopsis</taxon>
    </lineage>
</organism>
<dbReference type="Pfam" id="PF02204">
    <property type="entry name" value="VPS9"/>
    <property type="match status" value="1"/>
</dbReference>
<dbReference type="EMBL" id="NNAY01002983">
    <property type="protein sequence ID" value="OXU20175.1"/>
    <property type="molecule type" value="Genomic_DNA"/>
</dbReference>
<name>A0A232EP88_9HYME</name>
<dbReference type="InterPro" id="IPR037191">
    <property type="entry name" value="VPS9_dom_sf"/>
</dbReference>
<dbReference type="Gene3D" id="1.20.1050.80">
    <property type="entry name" value="VPS9 domain"/>
    <property type="match status" value="1"/>
</dbReference>
<gene>
    <name evidence="2" type="ORF">TSAR_000407</name>
</gene>
<evidence type="ECO:0000313" key="3">
    <source>
        <dbReference type="Proteomes" id="UP000215335"/>
    </source>
</evidence>
<dbReference type="PROSITE" id="PS51205">
    <property type="entry name" value="VPS9"/>
    <property type="match status" value="1"/>
</dbReference>
<dbReference type="STRING" id="543379.A0A232EP88"/>
<reference evidence="2 3" key="1">
    <citation type="journal article" date="2017" name="Curr. Biol.">
        <title>The Evolution of Venom by Co-option of Single-Copy Genes.</title>
        <authorList>
            <person name="Martinson E.O."/>
            <person name="Mrinalini"/>
            <person name="Kelkar Y.D."/>
            <person name="Chang C.H."/>
            <person name="Werren J.H."/>
        </authorList>
    </citation>
    <scope>NUCLEOTIDE SEQUENCE [LARGE SCALE GENOMIC DNA]</scope>
    <source>
        <strain evidence="2 3">Alberta</strain>
        <tissue evidence="2">Whole body</tissue>
    </source>
</reference>
<dbReference type="GO" id="GO:0005770">
    <property type="term" value="C:late endosome"/>
    <property type="evidence" value="ECO:0007669"/>
    <property type="project" value="TreeGrafter"/>
</dbReference>
<dbReference type="AlphaFoldDB" id="A0A232EP88"/>
<dbReference type="SUPFAM" id="SSF109993">
    <property type="entry name" value="VPS9 domain"/>
    <property type="match status" value="1"/>
</dbReference>
<sequence length="454" mass="52571">MNEEEDELENSLYFNLLKNEYHKKYQRAIDNGWTICVPVGTRLAGIPIDESFVDQHILRPTRLPNHFVSTYSRELFLHKIEKNVITFIGRAKHNMLGNQDEPVDEEVTLEDILKYNIDAETDDFCTRILSIEKGYNNQHQPYNILIVEHPILSSYRDTPENDDIVTALVEDHRTATEFLLMLSEKKTFCLSEAENILLYLKSYQYKDVQDMKNVIKHIIQSNWAIVLRRHSNEYQRDARFQKRLSLALEIYVLHGLHKIIYDKISEDFKEYFKDYSHLKDKIDALNAAGTTPDQLGVRKDLAIMLAYGVVELANLDATIGPHARLNCLKSSFEMAIAEIKGAVAESASKNDTDDEVTLNTTIMPEDLIQICTYLIVKCKCYTLFQDLYYIENFVFSLNPADKAGYILTVYKSALENIDKIDTNNLLARNKKVKTEMDLDDLSDYVLLRNNLPHY</sequence>
<dbReference type="GO" id="GO:0045022">
    <property type="term" value="P:early endosome to late endosome transport"/>
    <property type="evidence" value="ECO:0007669"/>
    <property type="project" value="TreeGrafter"/>
</dbReference>
<keyword evidence="3" id="KW-1185">Reference proteome</keyword>
<comment type="caution">
    <text evidence="2">The sequence shown here is derived from an EMBL/GenBank/DDBJ whole genome shotgun (WGS) entry which is preliminary data.</text>
</comment>
<dbReference type="GO" id="GO:0005886">
    <property type="term" value="C:plasma membrane"/>
    <property type="evidence" value="ECO:0007669"/>
    <property type="project" value="TreeGrafter"/>
</dbReference>
<dbReference type="InterPro" id="IPR051248">
    <property type="entry name" value="UPF0507/Ank_repeat_27"/>
</dbReference>
<proteinExistence type="predicted"/>
<dbReference type="InterPro" id="IPR003123">
    <property type="entry name" value="VPS9"/>
</dbReference>
<dbReference type="GO" id="GO:0097422">
    <property type="term" value="C:tubular endosome"/>
    <property type="evidence" value="ECO:0007669"/>
    <property type="project" value="TreeGrafter"/>
</dbReference>
<dbReference type="GO" id="GO:0005085">
    <property type="term" value="F:guanyl-nucleotide exchange factor activity"/>
    <property type="evidence" value="ECO:0007669"/>
    <property type="project" value="TreeGrafter"/>
</dbReference>
<dbReference type="OrthoDB" id="411646at2759"/>
<evidence type="ECO:0000259" key="1">
    <source>
        <dbReference type="PROSITE" id="PS51205"/>
    </source>
</evidence>
<dbReference type="Proteomes" id="UP000215335">
    <property type="component" value="Unassembled WGS sequence"/>
</dbReference>
<dbReference type="GO" id="GO:0030133">
    <property type="term" value="C:transport vesicle"/>
    <property type="evidence" value="ECO:0007669"/>
    <property type="project" value="TreeGrafter"/>
</dbReference>
<dbReference type="PANTHER" id="PTHR24170:SF1">
    <property type="entry name" value="DOMAIN PROTEIN, PUTATIVE (AFU_ORTHOLOGUE AFUA_1G09870)-RELATED"/>
    <property type="match status" value="1"/>
</dbReference>
<feature type="domain" description="VPS9" evidence="1">
    <location>
        <begin position="272"/>
        <end position="426"/>
    </location>
</feature>
<protein>
    <recommendedName>
        <fullName evidence="1">VPS9 domain-containing protein</fullName>
    </recommendedName>
</protein>
<dbReference type="GO" id="GO:0000149">
    <property type="term" value="F:SNARE binding"/>
    <property type="evidence" value="ECO:0007669"/>
    <property type="project" value="TreeGrafter"/>
</dbReference>
<evidence type="ECO:0000313" key="2">
    <source>
        <dbReference type="EMBL" id="OXU20175.1"/>
    </source>
</evidence>
<dbReference type="PANTHER" id="PTHR24170">
    <property type="entry name" value="ANKYRIN REPEAT DOMAIN-CONTAINING PROTEIN 27"/>
    <property type="match status" value="1"/>
</dbReference>
<accession>A0A232EP88</accession>